<dbReference type="InterPro" id="IPR002734">
    <property type="entry name" value="RibDG_C"/>
</dbReference>
<dbReference type="AlphaFoldDB" id="A0AAW5SRV4"/>
<evidence type="ECO:0000313" key="7">
    <source>
        <dbReference type="Proteomes" id="UP000069773"/>
    </source>
</evidence>
<protein>
    <submittedName>
        <fullName evidence="5">Deaminase-reductase domain-containing protein</fullName>
    </submittedName>
    <submittedName>
        <fullName evidence="6">Dihydrofolate reductase family protein</fullName>
    </submittedName>
</protein>
<keyword evidence="7" id="KW-1185">Reference proteome</keyword>
<evidence type="ECO:0000256" key="1">
    <source>
        <dbReference type="ARBA" id="ARBA00005104"/>
    </source>
</evidence>
<dbReference type="GO" id="GO:0008703">
    <property type="term" value="F:5-amino-6-(5-phosphoribosylamino)uracil reductase activity"/>
    <property type="evidence" value="ECO:0007669"/>
    <property type="project" value="InterPro"/>
</dbReference>
<gene>
    <name evidence="6" type="ORF">H7I77_22070</name>
    <name evidence="5" type="ORF">RMCN_1910</name>
</gene>
<dbReference type="Pfam" id="PF01872">
    <property type="entry name" value="RibD_C"/>
    <property type="match status" value="1"/>
</dbReference>
<dbReference type="Proteomes" id="UP000069773">
    <property type="component" value="Unassembled WGS sequence"/>
</dbReference>
<evidence type="ECO:0000313" key="6">
    <source>
        <dbReference type="EMBL" id="MCV7026004.1"/>
    </source>
</evidence>
<evidence type="ECO:0000256" key="3">
    <source>
        <dbReference type="ARBA" id="ARBA00023002"/>
    </source>
</evidence>
<reference evidence="6" key="3">
    <citation type="journal article" date="2022" name="BMC Genomics">
        <title>Comparative genome analysis of mycobacteria focusing on tRNA and non-coding RNA.</title>
        <authorList>
            <person name="Behra P.R.K."/>
            <person name="Pettersson B.M.F."/>
            <person name="Ramesh M."/>
            <person name="Das S."/>
            <person name="Dasgupta S."/>
            <person name="Kirsebom L.A."/>
        </authorList>
    </citation>
    <scope>NUCLEOTIDE SEQUENCE</scope>
    <source>
        <strain evidence="6">DSM 44203</strain>
    </source>
</reference>
<keyword evidence="2" id="KW-0521">NADP</keyword>
<dbReference type="InterPro" id="IPR024072">
    <property type="entry name" value="DHFR-like_dom_sf"/>
</dbReference>
<proteinExistence type="predicted"/>
<dbReference type="Proteomes" id="UP001207528">
    <property type="component" value="Unassembled WGS sequence"/>
</dbReference>
<dbReference type="SUPFAM" id="SSF53597">
    <property type="entry name" value="Dihydrofolate reductase-like"/>
    <property type="match status" value="1"/>
</dbReference>
<dbReference type="GO" id="GO:0009231">
    <property type="term" value="P:riboflavin biosynthetic process"/>
    <property type="evidence" value="ECO:0007669"/>
    <property type="project" value="InterPro"/>
</dbReference>
<dbReference type="EMBL" id="BCTA01000026">
    <property type="protein sequence ID" value="GAT08777.1"/>
    <property type="molecule type" value="Genomic_DNA"/>
</dbReference>
<dbReference type="RefSeq" id="WP_067388622.1">
    <property type="nucleotide sequence ID" value="NZ_BCTA01000026.1"/>
</dbReference>
<comment type="caution">
    <text evidence="6">The sequence shown here is derived from an EMBL/GenBank/DDBJ whole genome shotgun (WGS) entry which is preliminary data.</text>
</comment>
<dbReference type="EMBL" id="JACKTI010000058">
    <property type="protein sequence ID" value="MCV7026004.1"/>
    <property type="molecule type" value="Genomic_DNA"/>
</dbReference>
<name>A0AAW5SRV4_MYCNV</name>
<dbReference type="InterPro" id="IPR050765">
    <property type="entry name" value="Riboflavin_Biosynth_HTPR"/>
</dbReference>
<evidence type="ECO:0000313" key="5">
    <source>
        <dbReference type="EMBL" id="GAT08777.1"/>
    </source>
</evidence>
<accession>A0AAW5SRV4</accession>
<evidence type="ECO:0000313" key="8">
    <source>
        <dbReference type="Proteomes" id="UP001207528"/>
    </source>
</evidence>
<dbReference type="Gene3D" id="3.40.430.10">
    <property type="entry name" value="Dihydrofolate Reductase, subunit A"/>
    <property type="match status" value="1"/>
</dbReference>
<dbReference type="PANTHER" id="PTHR38011">
    <property type="entry name" value="DIHYDROFOLATE REDUCTASE FAMILY PROTEIN (AFU_ORTHOLOGUE AFUA_8G06820)"/>
    <property type="match status" value="1"/>
</dbReference>
<feature type="domain" description="Bacterial bifunctional deaminase-reductase C-terminal" evidence="4">
    <location>
        <begin position="37"/>
        <end position="235"/>
    </location>
</feature>
<dbReference type="PANTHER" id="PTHR38011:SF7">
    <property type="entry name" value="2,5-DIAMINO-6-RIBOSYLAMINO-4(3H)-PYRIMIDINONE 5'-PHOSPHATE REDUCTASE"/>
    <property type="match status" value="1"/>
</dbReference>
<reference evidence="5 7" key="1">
    <citation type="journal article" date="2016" name="Genome Announc.">
        <title>Draft Genome Sequences of Five Rapidly Growing Mycobacterium Species, M. thermoresistibile, M. fortuitum subsp. acetamidolyticum, M. canariasense, M. brisbanense, and M. novocastrense.</title>
        <authorList>
            <person name="Katahira K."/>
            <person name="Ogura Y."/>
            <person name="Gotoh Y."/>
            <person name="Hayashi T."/>
        </authorList>
    </citation>
    <scope>NUCLEOTIDE SEQUENCE [LARGE SCALE GENOMIC DNA]</scope>
    <source>
        <strain evidence="5 7">JCM18114</strain>
    </source>
</reference>
<evidence type="ECO:0000259" key="4">
    <source>
        <dbReference type="Pfam" id="PF01872"/>
    </source>
</evidence>
<sequence>MTAVAARPPSTLHEVDTLTDDALRDLLAYPETPTAPRLRANFIASIDGAVTLDGAGRKLGTPTDRRVFARLREVADVILVGATTAASKPYADLRVDADSLGWRLAHGLASVLRLVVVSSRGVIPPHLLTATVPPIVLVSASAPSSARRALEASGAVVCEIAEGRIDSGAIRRALGDLGLHRVLVEGGPTLFSHLVADDEIDELCLTTSPMVVAGPARRIAATPAHVELRMRRSDVLLGDDGTVIVRWVRR</sequence>
<evidence type="ECO:0000256" key="2">
    <source>
        <dbReference type="ARBA" id="ARBA00022857"/>
    </source>
</evidence>
<comment type="pathway">
    <text evidence="1">Cofactor biosynthesis; riboflavin biosynthesis.</text>
</comment>
<keyword evidence="3" id="KW-0560">Oxidoreductase</keyword>
<organism evidence="6 8">
    <name type="scientific">Mycolicibacterium novocastrense</name>
    <name type="common">Mycobacterium novocastrense</name>
    <dbReference type="NCBI Taxonomy" id="59813"/>
    <lineage>
        <taxon>Bacteria</taxon>
        <taxon>Bacillati</taxon>
        <taxon>Actinomycetota</taxon>
        <taxon>Actinomycetes</taxon>
        <taxon>Mycobacteriales</taxon>
        <taxon>Mycobacteriaceae</taxon>
        <taxon>Mycolicibacterium</taxon>
    </lineage>
</organism>
<reference evidence="6" key="2">
    <citation type="submission" date="2020-07" db="EMBL/GenBank/DDBJ databases">
        <authorList>
            <person name="Pettersson B.M.F."/>
            <person name="Behra P.R.K."/>
            <person name="Ramesh M."/>
            <person name="Das S."/>
            <person name="Dasgupta S."/>
            <person name="Kirsebom L.A."/>
        </authorList>
    </citation>
    <scope>NUCLEOTIDE SEQUENCE</scope>
    <source>
        <strain evidence="6">DSM 44203</strain>
    </source>
</reference>